<feature type="domain" description="Glucose-methanol-choline oxidoreductase N-terminal" evidence="6">
    <location>
        <begin position="271"/>
        <end position="285"/>
    </location>
</feature>
<sequence length="681" mass="76024">MKFAPNRLIIFIMGASHQFLQLIVVTSALSMPQQKQDHTIATLPLMLTSWEKVDKMKDKMEMETRNGADLKEDVYDFIVVGAGTAGSIVSARLSDYSSGGVLLLEAGGLPHPSYENSALSMITARHSETDWMYLSNEQNDTCLLCPNKRFTFSAGKGLGGSANLNYLDSISTGTFQDYGDWVKITNDPSWGYHEIQPYFRRVKEYMKKDDTSYRSTYKALIRPHHNLKVLKYSQVLKVLLDENNHAKGVEYEKHGVIRQAYASKEVILSAGTYGSPKLLQLSGIGPKEQLDKFQIPSKVDLPVGKNLQDHLAVPLGPFFTNLKEATPKINAKTDMRYDWNSTSILRMPMVNLKFNVYSKELSHFLGIKEDLLKEYMQTSQKSLKLNESESMFINVALKKPTSRGEVMLAGNDSKLYPIIYPNYLSGHYDEPFPAGPISEKRKLVEALEETVRLVESSSNVKAAFTEAPFPPCANNTFREFAYWDCYISHFAMSFQHGVGTCSMGDPKTFPLKTVVDSQLKVVGINGLRVIDASVMPTLVSTFPFQTVAVIADKGADIIIKEQKEAEAASRLQPVDQLQAKVDEPGYNGFRIKKLSDPIHTTKKPNSFSVSKLWQKADQIYLAASHVVGSSLSEDDLAPPLEPPSRSPNPSYYPVKPLAGRLIFHPMTPRPDEISSLFNTGI</sequence>
<dbReference type="Gene3D" id="3.50.50.60">
    <property type="entry name" value="FAD/NAD(P)-binding domain"/>
    <property type="match status" value="2"/>
</dbReference>
<dbReference type="Proteomes" id="UP001642540">
    <property type="component" value="Unassembled WGS sequence"/>
</dbReference>
<evidence type="ECO:0000256" key="5">
    <source>
        <dbReference type="SAM" id="MobiDB-lite"/>
    </source>
</evidence>
<dbReference type="Pfam" id="PF00732">
    <property type="entry name" value="GMC_oxred_N"/>
    <property type="match status" value="2"/>
</dbReference>
<dbReference type="SUPFAM" id="SSF54373">
    <property type="entry name" value="FAD-linked reductases, C-terminal domain"/>
    <property type="match status" value="1"/>
</dbReference>
<dbReference type="Gene3D" id="3.30.560.10">
    <property type="entry name" value="Glucose Oxidase, domain 3"/>
    <property type="match status" value="2"/>
</dbReference>
<reference evidence="7 8" key="1">
    <citation type="submission" date="2024-08" db="EMBL/GenBank/DDBJ databases">
        <authorList>
            <person name="Cucini C."/>
            <person name="Frati F."/>
        </authorList>
    </citation>
    <scope>NUCLEOTIDE SEQUENCE [LARGE SCALE GENOMIC DNA]</scope>
</reference>
<dbReference type="InterPro" id="IPR000172">
    <property type="entry name" value="GMC_OxRdtase_N"/>
</dbReference>
<dbReference type="InterPro" id="IPR007867">
    <property type="entry name" value="GMC_OxRtase_C"/>
</dbReference>
<name>A0ABP1Q686_9HEXA</name>
<dbReference type="PROSITE" id="PS00624">
    <property type="entry name" value="GMC_OXRED_2"/>
    <property type="match status" value="1"/>
</dbReference>
<proteinExistence type="inferred from homology"/>
<evidence type="ECO:0000313" key="8">
    <source>
        <dbReference type="Proteomes" id="UP001642540"/>
    </source>
</evidence>
<evidence type="ECO:0000313" key="7">
    <source>
        <dbReference type="EMBL" id="CAL8089300.1"/>
    </source>
</evidence>
<evidence type="ECO:0000256" key="2">
    <source>
        <dbReference type="ARBA" id="ARBA00010790"/>
    </source>
</evidence>
<keyword evidence="3" id="KW-0285">Flavoprotein</keyword>
<dbReference type="EMBL" id="CAXLJM020000023">
    <property type="protein sequence ID" value="CAL8089300.1"/>
    <property type="molecule type" value="Genomic_DNA"/>
</dbReference>
<dbReference type="InterPro" id="IPR036188">
    <property type="entry name" value="FAD/NAD-bd_sf"/>
</dbReference>
<comment type="cofactor">
    <cofactor evidence="1">
        <name>FAD</name>
        <dbReference type="ChEBI" id="CHEBI:57692"/>
    </cofactor>
</comment>
<evidence type="ECO:0000256" key="3">
    <source>
        <dbReference type="ARBA" id="ARBA00022630"/>
    </source>
</evidence>
<dbReference type="PANTHER" id="PTHR11552:SF147">
    <property type="entry name" value="CHOLINE DEHYDROGENASE, MITOCHONDRIAL"/>
    <property type="match status" value="1"/>
</dbReference>
<gene>
    <name evidence="7" type="ORF">ODALV1_LOCUS7328</name>
</gene>
<evidence type="ECO:0000259" key="6">
    <source>
        <dbReference type="PROSITE" id="PS00624"/>
    </source>
</evidence>
<dbReference type="SUPFAM" id="SSF51905">
    <property type="entry name" value="FAD/NAD(P)-binding domain"/>
    <property type="match status" value="1"/>
</dbReference>
<dbReference type="Pfam" id="PF05199">
    <property type="entry name" value="GMC_oxred_C"/>
    <property type="match status" value="1"/>
</dbReference>
<keyword evidence="4" id="KW-0274">FAD</keyword>
<dbReference type="PANTHER" id="PTHR11552">
    <property type="entry name" value="GLUCOSE-METHANOL-CHOLINE GMC OXIDOREDUCTASE"/>
    <property type="match status" value="1"/>
</dbReference>
<dbReference type="InterPro" id="IPR012132">
    <property type="entry name" value="GMC_OxRdtase"/>
</dbReference>
<comment type="caution">
    <text evidence="7">The sequence shown here is derived from an EMBL/GenBank/DDBJ whole genome shotgun (WGS) entry which is preliminary data.</text>
</comment>
<accession>A0ABP1Q686</accession>
<evidence type="ECO:0000256" key="4">
    <source>
        <dbReference type="ARBA" id="ARBA00022827"/>
    </source>
</evidence>
<comment type="similarity">
    <text evidence="2">Belongs to the GMC oxidoreductase family.</text>
</comment>
<organism evidence="7 8">
    <name type="scientific">Orchesella dallaii</name>
    <dbReference type="NCBI Taxonomy" id="48710"/>
    <lineage>
        <taxon>Eukaryota</taxon>
        <taxon>Metazoa</taxon>
        <taxon>Ecdysozoa</taxon>
        <taxon>Arthropoda</taxon>
        <taxon>Hexapoda</taxon>
        <taxon>Collembola</taxon>
        <taxon>Entomobryomorpha</taxon>
        <taxon>Entomobryoidea</taxon>
        <taxon>Orchesellidae</taxon>
        <taxon>Orchesellinae</taxon>
        <taxon>Orchesella</taxon>
    </lineage>
</organism>
<keyword evidence="8" id="KW-1185">Reference proteome</keyword>
<protein>
    <recommendedName>
        <fullName evidence="6">Glucose-methanol-choline oxidoreductase N-terminal domain-containing protein</fullName>
    </recommendedName>
</protein>
<evidence type="ECO:0000256" key="1">
    <source>
        <dbReference type="ARBA" id="ARBA00001974"/>
    </source>
</evidence>
<feature type="region of interest" description="Disordered" evidence="5">
    <location>
        <begin position="632"/>
        <end position="651"/>
    </location>
</feature>